<dbReference type="PROSITE" id="PS00063">
    <property type="entry name" value="ALDOKETO_REDUCTASE_3"/>
    <property type="match status" value="1"/>
</dbReference>
<dbReference type="EMBL" id="JASBNA010000005">
    <property type="protein sequence ID" value="KAK7691654.1"/>
    <property type="molecule type" value="Genomic_DNA"/>
</dbReference>
<feature type="domain" description="NADP-dependent oxidoreductase" evidence="1">
    <location>
        <begin position="1"/>
        <end position="163"/>
    </location>
</feature>
<dbReference type="AlphaFoldDB" id="A0AAW0GKI2"/>
<reference evidence="2 3" key="1">
    <citation type="submission" date="2022-09" db="EMBL/GenBank/DDBJ databases">
        <authorList>
            <person name="Palmer J.M."/>
        </authorList>
    </citation>
    <scope>NUCLEOTIDE SEQUENCE [LARGE SCALE GENOMIC DNA]</scope>
    <source>
        <strain evidence="2 3">DSM 7382</strain>
    </source>
</reference>
<protein>
    <recommendedName>
        <fullName evidence="1">NADP-dependent oxidoreductase domain-containing protein</fullName>
    </recommendedName>
</protein>
<organism evidence="2 3">
    <name type="scientific">Cerrena zonata</name>
    <dbReference type="NCBI Taxonomy" id="2478898"/>
    <lineage>
        <taxon>Eukaryota</taxon>
        <taxon>Fungi</taxon>
        <taxon>Dikarya</taxon>
        <taxon>Basidiomycota</taxon>
        <taxon>Agaricomycotina</taxon>
        <taxon>Agaricomycetes</taxon>
        <taxon>Polyporales</taxon>
        <taxon>Cerrenaceae</taxon>
        <taxon>Cerrena</taxon>
    </lineage>
</organism>
<dbReference type="InterPro" id="IPR023210">
    <property type="entry name" value="NADP_OxRdtase_dom"/>
</dbReference>
<dbReference type="Proteomes" id="UP001385951">
    <property type="component" value="Unassembled WGS sequence"/>
</dbReference>
<dbReference type="PROSITE" id="PS00062">
    <property type="entry name" value="ALDOKETO_REDUCTASE_2"/>
    <property type="match status" value="1"/>
</dbReference>
<evidence type="ECO:0000313" key="3">
    <source>
        <dbReference type="Proteomes" id="UP001385951"/>
    </source>
</evidence>
<keyword evidence="3" id="KW-1185">Reference proteome</keyword>
<evidence type="ECO:0000313" key="2">
    <source>
        <dbReference type="EMBL" id="KAK7691654.1"/>
    </source>
</evidence>
<evidence type="ECO:0000259" key="1">
    <source>
        <dbReference type="Pfam" id="PF00248"/>
    </source>
</evidence>
<name>A0AAW0GKI2_9APHY</name>
<dbReference type="Gene3D" id="3.20.20.100">
    <property type="entry name" value="NADP-dependent oxidoreductase domain"/>
    <property type="match status" value="1"/>
</dbReference>
<dbReference type="InterPro" id="IPR036812">
    <property type="entry name" value="NAD(P)_OxRdtase_dom_sf"/>
</dbReference>
<gene>
    <name evidence="2" type="ORF">QCA50_005053</name>
</gene>
<dbReference type="GO" id="GO:0016491">
    <property type="term" value="F:oxidoreductase activity"/>
    <property type="evidence" value="ECO:0007669"/>
    <property type="project" value="InterPro"/>
</dbReference>
<accession>A0AAW0GKI2</accession>
<dbReference type="PANTHER" id="PTHR11732">
    <property type="entry name" value="ALDO/KETO REDUCTASE"/>
    <property type="match status" value="1"/>
</dbReference>
<dbReference type="SUPFAM" id="SSF51430">
    <property type="entry name" value="NAD(P)-linked oxidoreductase"/>
    <property type="match status" value="1"/>
</dbReference>
<dbReference type="Pfam" id="PF00248">
    <property type="entry name" value="Aldo_ket_red"/>
    <property type="match status" value="1"/>
</dbReference>
<sequence length="204" mass="23292">MHWPQAIVDGRTLNEDEYPTYVDTWKSMEKLLETGKVKSIGISNFSIKTLEKLLPECKVIPVTNQVQLHPCLPQYELKKYCEDKGILLTAYSPIGAFNPAFFTDPDFARLARRNKLLPLRFALSWGVQRGTPVIPKSANIERMTQNLTLINLTEEDMEIVNSIHRKPGMHKSLLNAYFSDGVVFGWTYEQLGWDMDKNGVVKST</sequence>
<dbReference type="InterPro" id="IPR020471">
    <property type="entry name" value="AKR"/>
</dbReference>
<dbReference type="PRINTS" id="PR00069">
    <property type="entry name" value="ALDKETRDTASE"/>
</dbReference>
<dbReference type="InterPro" id="IPR018170">
    <property type="entry name" value="Aldo/ket_reductase_CS"/>
</dbReference>
<comment type="caution">
    <text evidence="2">The sequence shown here is derived from an EMBL/GenBank/DDBJ whole genome shotgun (WGS) entry which is preliminary data.</text>
</comment>
<proteinExistence type="predicted"/>